<dbReference type="SUPFAM" id="SSF54928">
    <property type="entry name" value="RNA-binding domain, RBD"/>
    <property type="match status" value="2"/>
</dbReference>
<protein>
    <recommendedName>
        <fullName evidence="2">RRM domain-containing protein</fullName>
    </recommendedName>
</protein>
<dbReference type="VEuPathDB" id="FungiDB:SMAC_01927"/>
<sequence>MPGSRSSKNAKDSIRTADTVFVEDGELTGIYYIPISGLPHTTTWQQLKDHVRRGCGVEADKIEVYAPLGGCVRIRERDNFDKAFIFLNGSTLNGRALFADGRNKGGRVMVKPTIAVPLTVRPTASLETDPAPAYGYGYGFSPGGAAGGMIPAFANMAISGSPAVYGAAQPYGGHVVAPYPEAPLMTSPYSVDPAWNPYASIGQPYNAHQGFNSRYATHDHGQEPYTQAYVAALSYHSPPIYQEGYNNYDGAIAAAATHPIPFQTHRNNSIVNSLASIPSPSTPITDIITNVGTPNTVNTVNTALTVPSPPPNTRNPSNSLSINLPGPHPLQSRHQQQQPRTIIITGLLKNNLTPDKIRLLLSKHVSEVVAAQIEGIQILDRKETTPHGHTAYVRFKTVEDAELAVAHLDQKPCGKLSLGVKAWVPEQRAVFIGEEGDGGGGRGKGEGGLTRGVEGAEDEKGGDELKEICDGDGKNDEDKSTDMPCGKGREKSDQGAKVTNDKNNDRKDNSNRRTTDTKGNSLALTAALAVPPKLGHRRESTSGVVIANGSYTTNTTNAEAAAAVGKKDRSSSLSAMSKADVVIARGSWATTKSPTNE</sequence>
<feature type="compositionally biased region" description="Gly residues" evidence="1">
    <location>
        <begin position="438"/>
        <end position="450"/>
    </location>
</feature>
<proteinExistence type="predicted"/>
<dbReference type="InterPro" id="IPR012677">
    <property type="entry name" value="Nucleotide-bd_a/b_plait_sf"/>
</dbReference>
<organism evidence="3 4">
    <name type="scientific">Sordaria macrospora</name>
    <dbReference type="NCBI Taxonomy" id="5147"/>
    <lineage>
        <taxon>Eukaryota</taxon>
        <taxon>Fungi</taxon>
        <taxon>Dikarya</taxon>
        <taxon>Ascomycota</taxon>
        <taxon>Pezizomycotina</taxon>
        <taxon>Sordariomycetes</taxon>
        <taxon>Sordariomycetidae</taxon>
        <taxon>Sordariales</taxon>
        <taxon>Sordariaceae</taxon>
        <taxon>Sordaria</taxon>
    </lineage>
</organism>
<reference evidence="3 4" key="1">
    <citation type="submission" date="2017-07" db="EMBL/GenBank/DDBJ databases">
        <title>Genome sequence of the Sordaria macrospora wild type strain R19027.</title>
        <authorList>
            <person name="Nowrousian M."/>
            <person name="Teichert I."/>
            <person name="Kueck U."/>
        </authorList>
    </citation>
    <scope>NUCLEOTIDE SEQUENCE [LARGE SCALE GENOMIC DNA]</scope>
    <source>
        <strain evidence="3 4">R19027</strain>
        <tissue evidence="3">Mycelium</tissue>
    </source>
</reference>
<dbReference type="Proteomes" id="UP000433876">
    <property type="component" value="Unassembled WGS sequence"/>
</dbReference>
<evidence type="ECO:0000313" key="4">
    <source>
        <dbReference type="Proteomes" id="UP000433876"/>
    </source>
</evidence>
<dbReference type="EMBL" id="NMPR01000194">
    <property type="protein sequence ID" value="KAA8628273.1"/>
    <property type="molecule type" value="Genomic_DNA"/>
</dbReference>
<dbReference type="SMART" id="SM00360">
    <property type="entry name" value="RRM"/>
    <property type="match status" value="2"/>
</dbReference>
<dbReference type="Pfam" id="PF00076">
    <property type="entry name" value="RRM_1"/>
    <property type="match status" value="1"/>
</dbReference>
<feature type="domain" description="RRM" evidence="2">
    <location>
        <begin position="32"/>
        <end position="100"/>
    </location>
</feature>
<evidence type="ECO:0000256" key="1">
    <source>
        <dbReference type="SAM" id="MobiDB-lite"/>
    </source>
</evidence>
<dbReference type="Gene3D" id="3.30.70.330">
    <property type="match status" value="2"/>
</dbReference>
<feature type="compositionally biased region" description="Basic and acidic residues" evidence="1">
    <location>
        <begin position="458"/>
        <end position="516"/>
    </location>
</feature>
<feature type="domain" description="RRM" evidence="2">
    <location>
        <begin position="341"/>
        <end position="421"/>
    </location>
</feature>
<dbReference type="AlphaFoldDB" id="A0A8S8ZDW0"/>
<accession>A0A8S8ZDW0</accession>
<feature type="region of interest" description="Disordered" evidence="1">
    <location>
        <begin position="433"/>
        <end position="540"/>
    </location>
</feature>
<dbReference type="OMA" id="KLGHRRE"/>
<evidence type="ECO:0000259" key="2">
    <source>
        <dbReference type="SMART" id="SM00360"/>
    </source>
</evidence>
<dbReference type="CDD" id="cd00590">
    <property type="entry name" value="RRM_SF"/>
    <property type="match status" value="1"/>
</dbReference>
<dbReference type="GO" id="GO:0003723">
    <property type="term" value="F:RNA binding"/>
    <property type="evidence" value="ECO:0007669"/>
    <property type="project" value="InterPro"/>
</dbReference>
<dbReference type="InterPro" id="IPR035979">
    <property type="entry name" value="RBD_domain_sf"/>
</dbReference>
<dbReference type="InterPro" id="IPR000504">
    <property type="entry name" value="RRM_dom"/>
</dbReference>
<gene>
    <name evidence="3" type="ORF">SMACR_01927</name>
</gene>
<evidence type="ECO:0000313" key="3">
    <source>
        <dbReference type="EMBL" id="KAA8628273.1"/>
    </source>
</evidence>
<comment type="caution">
    <text evidence="3">The sequence shown here is derived from an EMBL/GenBank/DDBJ whole genome shotgun (WGS) entry which is preliminary data.</text>
</comment>
<name>A0A8S8ZDW0_SORMA</name>